<dbReference type="GO" id="GO:0005886">
    <property type="term" value="C:plasma membrane"/>
    <property type="evidence" value="ECO:0007669"/>
    <property type="project" value="UniProtKB-SubCell"/>
</dbReference>
<dbReference type="PANTHER" id="PTHR32089">
    <property type="entry name" value="METHYL-ACCEPTING CHEMOTAXIS PROTEIN MCPB"/>
    <property type="match status" value="1"/>
</dbReference>
<evidence type="ECO:0000259" key="12">
    <source>
        <dbReference type="PROSITE" id="PS50885"/>
    </source>
</evidence>
<keyword evidence="5 10" id="KW-0472">Membrane</keyword>
<dbReference type="SMART" id="SM00283">
    <property type="entry name" value="MA"/>
    <property type="match status" value="1"/>
</dbReference>
<evidence type="ECO:0000256" key="4">
    <source>
        <dbReference type="ARBA" id="ARBA00022989"/>
    </source>
</evidence>
<dbReference type="CDD" id="cd06225">
    <property type="entry name" value="HAMP"/>
    <property type="match status" value="1"/>
</dbReference>
<evidence type="ECO:0000313" key="13">
    <source>
        <dbReference type="EMBL" id="GAU09283.1"/>
    </source>
</evidence>
<dbReference type="Gene3D" id="1.10.287.950">
    <property type="entry name" value="Methyl-accepting chemotaxis protein"/>
    <property type="match status" value="1"/>
</dbReference>
<dbReference type="PROSITE" id="PS50111">
    <property type="entry name" value="CHEMOTAXIS_TRANSDUC_2"/>
    <property type="match status" value="1"/>
</dbReference>
<dbReference type="InterPro" id="IPR029151">
    <property type="entry name" value="Sensor-like_sf"/>
</dbReference>
<dbReference type="SMART" id="SM00304">
    <property type="entry name" value="HAMP"/>
    <property type="match status" value="1"/>
</dbReference>
<dbReference type="OrthoDB" id="9814363at2"/>
<dbReference type="Pfam" id="PF00015">
    <property type="entry name" value="MCPsignal"/>
    <property type="match status" value="1"/>
</dbReference>
<dbReference type="SUPFAM" id="SSF58104">
    <property type="entry name" value="Methyl-accepting chemotaxis protein (MCP) signaling domain"/>
    <property type="match status" value="1"/>
</dbReference>
<evidence type="ECO:0000256" key="7">
    <source>
        <dbReference type="ARBA" id="ARBA00029447"/>
    </source>
</evidence>
<keyword evidence="4 10" id="KW-1133">Transmembrane helix</keyword>
<evidence type="ECO:0000256" key="5">
    <source>
        <dbReference type="ARBA" id="ARBA00023136"/>
    </source>
</evidence>
<keyword evidence="2" id="KW-1003">Cell membrane</keyword>
<keyword evidence="14" id="KW-1185">Reference proteome</keyword>
<evidence type="ECO:0000256" key="10">
    <source>
        <dbReference type="SAM" id="Phobius"/>
    </source>
</evidence>
<evidence type="ECO:0000256" key="8">
    <source>
        <dbReference type="PROSITE-ProRule" id="PRU00284"/>
    </source>
</evidence>
<dbReference type="Proteomes" id="UP000095200">
    <property type="component" value="Unassembled WGS sequence"/>
</dbReference>
<dbReference type="PANTHER" id="PTHR32089:SF112">
    <property type="entry name" value="LYSOZYME-LIKE PROTEIN-RELATED"/>
    <property type="match status" value="1"/>
</dbReference>
<protein>
    <submittedName>
        <fullName evidence="13">Chemotaxis protein</fullName>
    </submittedName>
</protein>
<evidence type="ECO:0000256" key="1">
    <source>
        <dbReference type="ARBA" id="ARBA00004651"/>
    </source>
</evidence>
<dbReference type="Gene3D" id="6.10.340.10">
    <property type="match status" value="1"/>
</dbReference>
<comment type="caution">
    <text evidence="13">The sequence shown here is derived from an EMBL/GenBank/DDBJ whole genome shotgun (WGS) entry which is preliminary data.</text>
</comment>
<feature type="transmembrane region" description="Helical" evidence="10">
    <location>
        <begin position="12"/>
        <end position="34"/>
    </location>
</feature>
<keyword evidence="6 8" id="KW-0807">Transducer</keyword>
<feature type="transmembrane region" description="Helical" evidence="10">
    <location>
        <begin position="280"/>
        <end position="305"/>
    </location>
</feature>
<dbReference type="Pfam" id="PF17202">
    <property type="entry name" value="sCache_3_3"/>
    <property type="match status" value="1"/>
</dbReference>
<proteinExistence type="inferred from homology"/>
<dbReference type="SUPFAM" id="SSF103190">
    <property type="entry name" value="Sensory domain-like"/>
    <property type="match status" value="2"/>
</dbReference>
<name>A0A194AIX8_9BACT</name>
<dbReference type="PROSITE" id="PS50885">
    <property type="entry name" value="HAMP"/>
    <property type="match status" value="1"/>
</dbReference>
<dbReference type="Gene3D" id="3.30.450.20">
    <property type="entry name" value="PAS domain"/>
    <property type="match status" value="1"/>
</dbReference>
<reference evidence="14" key="1">
    <citation type="submission" date="2016-06" db="EMBL/GenBank/DDBJ databases">
        <title>Draft genome sequence of Desulfoplanes formicivorans strain Pf12B.</title>
        <authorList>
            <person name="Watanabe M."/>
            <person name="Kojima H."/>
            <person name="Fukui M."/>
        </authorList>
    </citation>
    <scope>NUCLEOTIDE SEQUENCE [LARGE SCALE GENOMIC DNA]</scope>
    <source>
        <strain evidence="14">Pf12B</strain>
    </source>
</reference>
<comment type="subcellular location">
    <subcellularLocation>
        <location evidence="1">Cell membrane</location>
        <topology evidence="1">Multi-pass membrane protein</topology>
    </subcellularLocation>
</comment>
<gene>
    <name evidence="13" type="ORF">DPF_2005</name>
</gene>
<dbReference type="STRING" id="1592317.DPF_2005"/>
<dbReference type="RefSeq" id="WP_069859538.1">
    <property type="nucleotide sequence ID" value="NZ_BDFE01000017.1"/>
</dbReference>
<evidence type="ECO:0000256" key="2">
    <source>
        <dbReference type="ARBA" id="ARBA00022475"/>
    </source>
</evidence>
<dbReference type="InterPro" id="IPR003660">
    <property type="entry name" value="HAMP_dom"/>
</dbReference>
<feature type="domain" description="Methyl-accepting transducer" evidence="11">
    <location>
        <begin position="407"/>
        <end position="643"/>
    </location>
</feature>
<comment type="similarity">
    <text evidence="7">Belongs to the methyl-accepting chemotaxis (MCP) protein family.</text>
</comment>
<organism evidence="13 14">
    <name type="scientific">Desulfoplanes formicivorans</name>
    <dbReference type="NCBI Taxonomy" id="1592317"/>
    <lineage>
        <taxon>Bacteria</taxon>
        <taxon>Pseudomonadati</taxon>
        <taxon>Thermodesulfobacteriota</taxon>
        <taxon>Desulfovibrionia</taxon>
        <taxon>Desulfovibrionales</taxon>
        <taxon>Desulfoplanaceae</taxon>
        <taxon>Desulfoplanes</taxon>
    </lineage>
</organism>
<evidence type="ECO:0000259" key="11">
    <source>
        <dbReference type="PROSITE" id="PS50111"/>
    </source>
</evidence>
<evidence type="ECO:0000256" key="3">
    <source>
        <dbReference type="ARBA" id="ARBA00022692"/>
    </source>
</evidence>
<keyword evidence="9" id="KW-0175">Coiled coil</keyword>
<dbReference type="Pfam" id="PF00672">
    <property type="entry name" value="HAMP"/>
    <property type="match status" value="1"/>
</dbReference>
<keyword evidence="3 10" id="KW-0812">Transmembrane</keyword>
<dbReference type="InterPro" id="IPR033463">
    <property type="entry name" value="sCache_3"/>
</dbReference>
<evidence type="ECO:0000256" key="6">
    <source>
        <dbReference type="ARBA" id="ARBA00023224"/>
    </source>
</evidence>
<accession>A0A194AIX8</accession>
<evidence type="ECO:0000256" key="9">
    <source>
        <dbReference type="SAM" id="Coils"/>
    </source>
</evidence>
<dbReference type="EMBL" id="BDFE01000017">
    <property type="protein sequence ID" value="GAU09283.1"/>
    <property type="molecule type" value="Genomic_DNA"/>
</dbReference>
<dbReference type="FunFam" id="1.10.287.950:FF:000001">
    <property type="entry name" value="Methyl-accepting chemotaxis sensory transducer"/>
    <property type="match status" value="1"/>
</dbReference>
<dbReference type="GO" id="GO:0006935">
    <property type="term" value="P:chemotaxis"/>
    <property type="evidence" value="ECO:0007669"/>
    <property type="project" value="UniProtKB-ARBA"/>
</dbReference>
<dbReference type="GO" id="GO:0007165">
    <property type="term" value="P:signal transduction"/>
    <property type="evidence" value="ECO:0007669"/>
    <property type="project" value="UniProtKB-KW"/>
</dbReference>
<evidence type="ECO:0000313" key="14">
    <source>
        <dbReference type="Proteomes" id="UP000095200"/>
    </source>
</evidence>
<dbReference type="InterPro" id="IPR004089">
    <property type="entry name" value="MCPsignal_dom"/>
</dbReference>
<feature type="domain" description="HAMP" evidence="12">
    <location>
        <begin position="307"/>
        <end position="359"/>
    </location>
</feature>
<dbReference type="AlphaFoldDB" id="A0A194AIX8"/>
<sequence length="680" mass="73700">MKQGIRVSFRVRIMLMIIVAMVAVSVGTVTSVGLEMRKILTNTNRENIGAIKKIIDARVSRVLREIEGYATLTARDERVIKGLVQEDTSGLQTYGQALISSMSLDFITLVDREGIVVARGHAAKHGDSQAGKYIVRQALQGHVAVGIARGNLIRFSFRAAAPVYDHNQVVGAVLLGYNLSSLPFVDAIKKDMQVECTVFDKTKRVATTIVDESGKRVVGTVLTNKDIAHTVLNEGEIYEGENQLFGAMFDTVYWPIRDLGGQIQGMLFIGKDRAPIVQDIWYLIWFLAVVIVGISLVVAVVTLVVAGKLTRPVKTCIAFAKEIAQGRLDTVLNVHRNDDLGELAQALKTMVAKLKKLIEQAEAEKKQARMEKEKADQAMREAVTARKEAEHARAEGMQQAAQSIEGIVERLTSASEELAAQSEQVTQGTTLQSTRTQETATSVEQMNATVLEVAKNASRASLASKEAKQNALTGKEVVARAVDSINKVHKQAQTMKSNLDKLGSEADGIGQILNVISDIADQTNLLALNAAIEAARAGDAGRGFAVVADEVRKLAEKTMQATKEVGVAVKSIQQGTEINIKNMDVTAQVVTQTTELANQAGNALNEIVTSSEEMFEQITSIATASEEQSTASEEISKSIEDINQVTQETAQGMQQTRDATVELASLAAQLGELVQEFRSR</sequence>
<dbReference type="CDD" id="cd11386">
    <property type="entry name" value="MCP_signal"/>
    <property type="match status" value="1"/>
</dbReference>
<feature type="coiled-coil region" evidence="9">
    <location>
        <begin position="340"/>
        <end position="395"/>
    </location>
</feature>